<accession>A0ABW1LB52</accession>
<sequence length="96" mass="11560">MEEIWETWEIDNTMTSKYYVESITDSIKGFRILLSDAKVESKKLVVLFEDSVHSYRSSDESYRLNTINNLDERYGTEFYRDNTFFKVTNSEYIKWV</sequence>
<protein>
    <submittedName>
        <fullName evidence="1">Uncharacterized protein</fullName>
    </submittedName>
</protein>
<gene>
    <name evidence="1" type="ORF">ACFPYN_17260</name>
</gene>
<evidence type="ECO:0000313" key="1">
    <source>
        <dbReference type="EMBL" id="MFC6041180.1"/>
    </source>
</evidence>
<comment type="caution">
    <text evidence="1">The sequence shown here is derived from an EMBL/GenBank/DDBJ whole genome shotgun (WGS) entry which is preliminary data.</text>
</comment>
<dbReference type="Proteomes" id="UP001596170">
    <property type="component" value="Unassembled WGS sequence"/>
</dbReference>
<dbReference type="RefSeq" id="WP_377735852.1">
    <property type="nucleotide sequence ID" value="NZ_JBHSRI010000025.1"/>
</dbReference>
<reference evidence="2" key="1">
    <citation type="journal article" date="2019" name="Int. J. Syst. Evol. Microbiol.">
        <title>The Global Catalogue of Microorganisms (GCM) 10K type strain sequencing project: providing services to taxonomists for standard genome sequencing and annotation.</title>
        <authorList>
            <consortium name="The Broad Institute Genomics Platform"/>
            <consortium name="The Broad Institute Genome Sequencing Center for Infectious Disease"/>
            <person name="Wu L."/>
            <person name="Ma J."/>
        </authorList>
    </citation>
    <scope>NUCLEOTIDE SEQUENCE [LARGE SCALE GENOMIC DNA]</scope>
    <source>
        <strain evidence="2">CCUG 54527</strain>
    </source>
</reference>
<evidence type="ECO:0000313" key="2">
    <source>
        <dbReference type="Proteomes" id="UP001596170"/>
    </source>
</evidence>
<keyword evidence="2" id="KW-1185">Reference proteome</keyword>
<proteinExistence type="predicted"/>
<name>A0ABW1LB52_9BACL</name>
<organism evidence="1 2">
    <name type="scientific">Paenisporosarcina macmurdoensis</name>
    <dbReference type="NCBI Taxonomy" id="212659"/>
    <lineage>
        <taxon>Bacteria</taxon>
        <taxon>Bacillati</taxon>
        <taxon>Bacillota</taxon>
        <taxon>Bacilli</taxon>
        <taxon>Bacillales</taxon>
        <taxon>Caryophanaceae</taxon>
        <taxon>Paenisporosarcina</taxon>
    </lineage>
</organism>
<dbReference type="EMBL" id="JBHSRI010000025">
    <property type="protein sequence ID" value="MFC6041180.1"/>
    <property type="molecule type" value="Genomic_DNA"/>
</dbReference>